<dbReference type="RefSeq" id="XP_046064483.1">
    <property type="nucleotide sequence ID" value="XM_046208963.1"/>
</dbReference>
<organism evidence="1 2">
    <name type="scientific">Ogataea philodendri</name>
    <dbReference type="NCBI Taxonomy" id="1378263"/>
    <lineage>
        <taxon>Eukaryota</taxon>
        <taxon>Fungi</taxon>
        <taxon>Dikarya</taxon>
        <taxon>Ascomycota</taxon>
        <taxon>Saccharomycotina</taxon>
        <taxon>Pichiomycetes</taxon>
        <taxon>Pichiales</taxon>
        <taxon>Pichiaceae</taxon>
        <taxon>Ogataea</taxon>
    </lineage>
</organism>
<reference evidence="1" key="2">
    <citation type="submission" date="2021-01" db="EMBL/GenBank/DDBJ databases">
        <authorList>
            <person name="Schikora-Tamarit M.A."/>
        </authorList>
    </citation>
    <scope>NUCLEOTIDE SEQUENCE</scope>
    <source>
        <strain evidence="1">CBS6075</strain>
    </source>
</reference>
<dbReference type="AlphaFoldDB" id="A0A9P8PGD7"/>
<name>A0A9P8PGD7_9ASCO</name>
<comment type="caution">
    <text evidence="1">The sequence shown here is derived from an EMBL/GenBank/DDBJ whole genome shotgun (WGS) entry which is preliminary data.</text>
</comment>
<dbReference type="GeneID" id="70232794"/>
<evidence type="ECO:0000313" key="2">
    <source>
        <dbReference type="Proteomes" id="UP000769157"/>
    </source>
</evidence>
<proteinExistence type="predicted"/>
<gene>
    <name evidence="1" type="ORF">OGAPHI_000826</name>
</gene>
<sequence>MIMTPLSSSTPSISFNIEFRTCRDTLPASSLSLFVASASISSINTIDGADVLALRNTSLIFFSDSPTYLLKISGPLIARKFRPDSDASALAVSVLEQPGGPYNSSPLGAEIPSLVKVCAAVNEINCFERMSYLLSASGIGTSSSWSNLPGRLRPASIELSLLVAPITITAPSMLSMAIRSVAVTLVSTSETSSLFLLGVRESISSIRTIAGWYLMASLK</sequence>
<evidence type="ECO:0000313" key="1">
    <source>
        <dbReference type="EMBL" id="KAH3671115.1"/>
    </source>
</evidence>
<keyword evidence="2" id="KW-1185">Reference proteome</keyword>
<protein>
    <submittedName>
        <fullName evidence="1">Uncharacterized protein</fullName>
    </submittedName>
</protein>
<dbReference type="PANTHER" id="PTHR37449">
    <property type="match status" value="1"/>
</dbReference>
<reference evidence="1" key="1">
    <citation type="journal article" date="2021" name="Open Biol.">
        <title>Shared evolutionary footprints suggest mitochondrial oxidative damage underlies multiple complex I losses in fungi.</title>
        <authorList>
            <person name="Schikora-Tamarit M.A."/>
            <person name="Marcet-Houben M."/>
            <person name="Nosek J."/>
            <person name="Gabaldon T."/>
        </authorList>
    </citation>
    <scope>NUCLEOTIDE SEQUENCE</scope>
    <source>
        <strain evidence="1">CBS6075</strain>
    </source>
</reference>
<dbReference type="EMBL" id="JAEUBE010000084">
    <property type="protein sequence ID" value="KAH3671115.1"/>
    <property type="molecule type" value="Genomic_DNA"/>
</dbReference>
<dbReference type="Proteomes" id="UP000769157">
    <property type="component" value="Unassembled WGS sequence"/>
</dbReference>
<dbReference type="OrthoDB" id="4092442at2759"/>
<accession>A0A9P8PGD7</accession>
<dbReference type="PANTHER" id="PTHR37449:SF1">
    <property type="entry name" value="OS02G0159950 PROTEIN"/>
    <property type="match status" value="1"/>
</dbReference>